<proteinExistence type="predicted"/>
<gene>
    <name evidence="1" type="ORF">BMF94_4852</name>
</gene>
<accession>A0A2S5B5Q8</accession>
<name>A0A2S5B5Q8_9BASI</name>
<sequence>MPSPSLPASVIRCILDRFDAECEGEYARIHKILTISRVCKAWKPVAEQVAFRHVDMQVGDDRPFSKRLQLHLWTTSAHASHLRELDVDVILSSDSQQRRIALASFASLLVSLSAYRDLSSNKAHGLDSLSTTFTFDGAAVNLAELRVVSTALRAFESLRHLQVRADVVEPDAEFEDAGIDVMERAMEERLESSEDGFLEVDSLQIGNETAFGDEEEPEISFAFARSSVQLTALKRLLLLNVTRIDLPSWWDRLNRLEELEITPTTYSASRAVLEALLPILPRLTSLKRFYLTSLKLLLPFISPYAASQAKLKDAFGAVPLSELLAAVPPQCSLFQIDHLIFEPPQTAAMPRLIMSQNVPLPRLATARLLLRSQSTGRATLTVKQETLCRMMDLDGVATWLRMQEPQMTMTPATDADHGAQ</sequence>
<dbReference type="EMBL" id="PJQD01000058">
    <property type="protein sequence ID" value="POY72120.1"/>
    <property type="molecule type" value="Genomic_DNA"/>
</dbReference>
<protein>
    <recommendedName>
        <fullName evidence="3">F-box domain-containing protein</fullName>
    </recommendedName>
</protein>
<dbReference type="AlphaFoldDB" id="A0A2S5B5Q8"/>
<dbReference type="Proteomes" id="UP000237144">
    <property type="component" value="Unassembled WGS sequence"/>
</dbReference>
<dbReference type="OrthoDB" id="5333491at2759"/>
<reference evidence="1 2" key="1">
    <citation type="journal article" date="2018" name="Front. Microbiol.">
        <title>Prospects for Fungal Bioremediation of Acidic Radioactive Waste Sites: Characterization and Genome Sequence of Rhodotorula taiwanensis MD1149.</title>
        <authorList>
            <person name="Tkavc R."/>
            <person name="Matrosova V.Y."/>
            <person name="Grichenko O.E."/>
            <person name="Gostincar C."/>
            <person name="Volpe R.P."/>
            <person name="Klimenkova P."/>
            <person name="Gaidamakova E.K."/>
            <person name="Zhou C.E."/>
            <person name="Stewart B.J."/>
            <person name="Lyman M.G."/>
            <person name="Malfatti S.A."/>
            <person name="Rubinfeld B."/>
            <person name="Courtot M."/>
            <person name="Singh J."/>
            <person name="Dalgard C.L."/>
            <person name="Hamilton T."/>
            <person name="Frey K.G."/>
            <person name="Gunde-Cimerman N."/>
            <person name="Dugan L."/>
            <person name="Daly M.J."/>
        </authorList>
    </citation>
    <scope>NUCLEOTIDE SEQUENCE [LARGE SCALE GENOMIC DNA]</scope>
    <source>
        <strain evidence="1 2">MD1149</strain>
    </source>
</reference>
<organism evidence="1 2">
    <name type="scientific">Rhodotorula taiwanensis</name>
    <dbReference type="NCBI Taxonomy" id="741276"/>
    <lineage>
        <taxon>Eukaryota</taxon>
        <taxon>Fungi</taxon>
        <taxon>Dikarya</taxon>
        <taxon>Basidiomycota</taxon>
        <taxon>Pucciniomycotina</taxon>
        <taxon>Microbotryomycetes</taxon>
        <taxon>Sporidiobolales</taxon>
        <taxon>Sporidiobolaceae</taxon>
        <taxon>Rhodotorula</taxon>
    </lineage>
</organism>
<evidence type="ECO:0000313" key="2">
    <source>
        <dbReference type="Proteomes" id="UP000237144"/>
    </source>
</evidence>
<comment type="caution">
    <text evidence="1">The sequence shown here is derived from an EMBL/GenBank/DDBJ whole genome shotgun (WGS) entry which is preliminary data.</text>
</comment>
<evidence type="ECO:0000313" key="1">
    <source>
        <dbReference type="EMBL" id="POY72120.1"/>
    </source>
</evidence>
<keyword evidence="2" id="KW-1185">Reference proteome</keyword>
<evidence type="ECO:0008006" key="3">
    <source>
        <dbReference type="Google" id="ProtNLM"/>
    </source>
</evidence>